<proteinExistence type="inferred from homology"/>
<dbReference type="SMART" id="SM00382">
    <property type="entry name" value="AAA"/>
    <property type="match status" value="1"/>
</dbReference>
<evidence type="ECO:0000256" key="4">
    <source>
        <dbReference type="ARBA" id="ARBA00023186"/>
    </source>
</evidence>
<feature type="domain" description="AAA+ ATPase" evidence="6">
    <location>
        <begin position="163"/>
        <end position="448"/>
    </location>
</feature>
<dbReference type="Pfam" id="PF00004">
    <property type="entry name" value="AAA"/>
    <property type="match status" value="1"/>
</dbReference>
<dbReference type="AlphaFoldDB" id="A0AAV9IP24"/>
<feature type="region of interest" description="Disordered" evidence="5">
    <location>
        <begin position="54"/>
        <end position="106"/>
    </location>
</feature>
<evidence type="ECO:0000259" key="7">
    <source>
        <dbReference type="SMART" id="SM01086"/>
    </source>
</evidence>
<dbReference type="InterPro" id="IPR050052">
    <property type="entry name" value="ATP-dep_Clp_protease_ClpX"/>
</dbReference>
<dbReference type="GO" id="GO:0051603">
    <property type="term" value="P:proteolysis involved in protein catabolic process"/>
    <property type="evidence" value="ECO:0007669"/>
    <property type="project" value="TreeGrafter"/>
</dbReference>
<dbReference type="Gene3D" id="3.40.50.300">
    <property type="entry name" value="P-loop containing nucleotide triphosphate hydrolases"/>
    <property type="match status" value="2"/>
</dbReference>
<feature type="domain" description="Clp ATPase C-terminal" evidence="7">
    <location>
        <begin position="447"/>
        <end position="541"/>
    </location>
</feature>
<name>A0AAV9IP24_CYACA</name>
<dbReference type="Pfam" id="PF10431">
    <property type="entry name" value="ClpB_D2-small"/>
    <property type="match status" value="1"/>
</dbReference>
<dbReference type="PANTHER" id="PTHR48102:SF3">
    <property type="entry name" value="ATP-DEPENDENT PROTEASE ATPASE SUBUNIT HSLU"/>
    <property type="match status" value="1"/>
</dbReference>
<protein>
    <submittedName>
        <fullName evidence="8">Uncharacterized protein</fullName>
    </submittedName>
</protein>
<keyword evidence="4" id="KW-0143">Chaperone</keyword>
<dbReference type="InterPro" id="IPR003959">
    <property type="entry name" value="ATPase_AAA_core"/>
</dbReference>
<evidence type="ECO:0000313" key="8">
    <source>
        <dbReference type="EMBL" id="KAK4534002.1"/>
    </source>
</evidence>
<dbReference type="GO" id="GO:0008233">
    <property type="term" value="F:peptidase activity"/>
    <property type="evidence" value="ECO:0007669"/>
    <property type="project" value="InterPro"/>
</dbReference>
<dbReference type="Gene3D" id="1.10.8.60">
    <property type="match status" value="1"/>
</dbReference>
<accession>A0AAV9IP24</accession>
<feature type="compositionally biased region" description="Low complexity" evidence="5">
    <location>
        <begin position="82"/>
        <end position="94"/>
    </location>
</feature>
<dbReference type="GO" id="GO:0016887">
    <property type="term" value="F:ATP hydrolysis activity"/>
    <property type="evidence" value="ECO:0007669"/>
    <property type="project" value="InterPro"/>
</dbReference>
<reference evidence="8 9" key="1">
    <citation type="submission" date="2022-07" db="EMBL/GenBank/DDBJ databases">
        <title>Genome-wide signatures of adaptation to extreme environments.</title>
        <authorList>
            <person name="Cho C.H."/>
            <person name="Yoon H.S."/>
        </authorList>
    </citation>
    <scope>NUCLEOTIDE SEQUENCE [LARGE SCALE GENOMIC DNA]</scope>
    <source>
        <strain evidence="8 9">DBV 063 E5</strain>
    </source>
</reference>
<evidence type="ECO:0000256" key="5">
    <source>
        <dbReference type="SAM" id="MobiDB-lite"/>
    </source>
</evidence>
<dbReference type="Pfam" id="PF07724">
    <property type="entry name" value="AAA_2"/>
    <property type="match status" value="1"/>
</dbReference>
<dbReference type="InterPro" id="IPR027417">
    <property type="entry name" value="P-loop_NTPase"/>
</dbReference>
<dbReference type="InterPro" id="IPR004491">
    <property type="entry name" value="HslU"/>
</dbReference>
<dbReference type="EMBL" id="JANCYW010000001">
    <property type="protein sequence ID" value="KAK4534002.1"/>
    <property type="molecule type" value="Genomic_DNA"/>
</dbReference>
<comment type="similarity">
    <text evidence="1">Belongs to the ClpX chaperone family. HslU subfamily.</text>
</comment>
<keyword evidence="2" id="KW-0547">Nucleotide-binding</keyword>
<evidence type="ECO:0000256" key="1">
    <source>
        <dbReference type="ARBA" id="ARBA00009771"/>
    </source>
</evidence>
<dbReference type="GO" id="GO:0009376">
    <property type="term" value="C:HslUV protease complex"/>
    <property type="evidence" value="ECO:0007669"/>
    <property type="project" value="InterPro"/>
</dbReference>
<dbReference type="NCBIfam" id="NF003544">
    <property type="entry name" value="PRK05201.1"/>
    <property type="match status" value="1"/>
</dbReference>
<dbReference type="Proteomes" id="UP001301350">
    <property type="component" value="Unassembled WGS sequence"/>
</dbReference>
<dbReference type="NCBIfam" id="TIGR00390">
    <property type="entry name" value="hslU"/>
    <property type="match status" value="1"/>
</dbReference>
<dbReference type="InterPro" id="IPR003593">
    <property type="entry name" value="AAA+_ATPase"/>
</dbReference>
<dbReference type="GO" id="GO:0005524">
    <property type="term" value="F:ATP binding"/>
    <property type="evidence" value="ECO:0007669"/>
    <property type="project" value="UniProtKB-KW"/>
</dbReference>
<gene>
    <name evidence="8" type="ORF">CDCA_CDCA01G0027</name>
</gene>
<keyword evidence="3" id="KW-0067">ATP-binding</keyword>
<keyword evidence="9" id="KW-1185">Reference proteome</keyword>
<evidence type="ECO:0000256" key="2">
    <source>
        <dbReference type="ARBA" id="ARBA00022741"/>
    </source>
</evidence>
<sequence>MVSPTAWRAVGRPAISARGVAAWRQWLGYASTAAARSRPLPIYGWRASSSTLQQAQARSPAALATSRDGRPTGEGGGGGSGHSSTSGNSSVVPESPLPASPTPVAESDGAVSAVMTALTPRKIVSELDRFIVGQADAKRAMAIALRNRWRRHQLPDDVADEVIPKNILLCGPTGVGKSEIARRLAKLVDAPFIKAEASKYTEVGFHGRDVDQIIRDLVENSIQLVKQRQRRRMKAELERLVEDRILDELTGASTREATRESFRQLLRKGALEEREIDVEEPRAGSGRPNVLQLGDAGPERMTEVIRSLDKMFMVHRSGAGSGSKRRMKIRDARPVIEENEAERLLSDESVVRSAIQLAEQDGIVFIDEIDKICTPTHYRHGADASAEGVQRDLLPLIEGSTVATKYGNVDTDHILFVAAGAFHHCKPSDLMAELQGRLPIRVELRPLTESDLYRILTEPENSLLKQQMALLRTEGIELEFTDAAAHEMAAVAAEVNTTVENIGARRLHTVVERIIESISFDAPDLRGQRVVIDTVNVRDSLGDMLLKSDLSRFVL</sequence>
<organism evidence="8 9">
    <name type="scientific">Cyanidium caldarium</name>
    <name type="common">Red alga</name>
    <dbReference type="NCBI Taxonomy" id="2771"/>
    <lineage>
        <taxon>Eukaryota</taxon>
        <taxon>Rhodophyta</taxon>
        <taxon>Bangiophyceae</taxon>
        <taxon>Cyanidiales</taxon>
        <taxon>Cyanidiaceae</taxon>
        <taxon>Cyanidium</taxon>
    </lineage>
</organism>
<dbReference type="PANTHER" id="PTHR48102">
    <property type="entry name" value="ATP-DEPENDENT CLP PROTEASE ATP-BINDING SUBUNIT CLPX-LIKE, MITOCHONDRIAL-RELATED"/>
    <property type="match status" value="1"/>
</dbReference>
<dbReference type="SUPFAM" id="SSF52540">
    <property type="entry name" value="P-loop containing nucleoside triphosphate hydrolases"/>
    <property type="match status" value="1"/>
</dbReference>
<evidence type="ECO:0000313" key="9">
    <source>
        <dbReference type="Proteomes" id="UP001301350"/>
    </source>
</evidence>
<evidence type="ECO:0000259" key="6">
    <source>
        <dbReference type="SMART" id="SM00382"/>
    </source>
</evidence>
<evidence type="ECO:0000256" key="3">
    <source>
        <dbReference type="ARBA" id="ARBA00022840"/>
    </source>
</evidence>
<feature type="compositionally biased region" description="Gly residues" evidence="5">
    <location>
        <begin position="72"/>
        <end position="81"/>
    </location>
</feature>
<dbReference type="InterPro" id="IPR019489">
    <property type="entry name" value="Clp_ATPase_C"/>
</dbReference>
<dbReference type="Gene3D" id="1.10.8.10">
    <property type="entry name" value="DNA helicase RuvA subunit, C-terminal domain"/>
    <property type="match status" value="1"/>
</dbReference>
<dbReference type="SMART" id="SM01086">
    <property type="entry name" value="ClpB_D2-small"/>
    <property type="match status" value="1"/>
</dbReference>
<comment type="caution">
    <text evidence="8">The sequence shown here is derived from an EMBL/GenBank/DDBJ whole genome shotgun (WGS) entry which is preliminary data.</text>
</comment>